<dbReference type="GO" id="GO:0035252">
    <property type="term" value="F:UDP-xylosyltransferase activity"/>
    <property type="evidence" value="ECO:0007669"/>
    <property type="project" value="TreeGrafter"/>
</dbReference>
<comment type="caution">
    <text evidence="6">The sequence shown here is derived from an EMBL/GenBank/DDBJ whole genome shotgun (WGS) entry which is preliminary data.</text>
</comment>
<keyword evidence="7" id="KW-1185">Reference proteome</keyword>
<accession>A0A212C917</accession>
<dbReference type="GO" id="GO:0016266">
    <property type="term" value="P:protein O-linked glycosylation via N-acetyl-galactosamine"/>
    <property type="evidence" value="ECO:0007669"/>
    <property type="project" value="TreeGrafter"/>
</dbReference>
<sequence>MYGSNCREAEREGVSVLHGNRGVYHDEKQPTFKALYEAIRDFPFQDNLFQSMYYPLQLKFLETVHTLCGRIPQVFLKQIEKTMKRAYEKHVIIHVGPNQMH</sequence>
<evidence type="ECO:0000256" key="1">
    <source>
        <dbReference type="ARBA" id="ARBA00004606"/>
    </source>
</evidence>
<evidence type="ECO:0000256" key="5">
    <source>
        <dbReference type="ARBA" id="ARBA00022968"/>
    </source>
</evidence>
<comment type="subcellular location">
    <subcellularLocation>
        <location evidence="1">Membrane</location>
        <topology evidence="1">Single-pass type II membrane protein</topology>
    </subcellularLocation>
</comment>
<evidence type="ECO:0000313" key="6">
    <source>
        <dbReference type="EMBL" id="OWK02493.1"/>
    </source>
</evidence>
<dbReference type="Proteomes" id="UP000242450">
    <property type="component" value="Chromosome 24"/>
</dbReference>
<dbReference type="AlphaFoldDB" id="A0A212C917"/>
<keyword evidence="5" id="KW-0735">Signal-anchor</keyword>
<dbReference type="PANTHER" id="PTHR46012">
    <property type="entry name" value="IP22168P"/>
    <property type="match status" value="1"/>
</dbReference>
<evidence type="ECO:0000256" key="4">
    <source>
        <dbReference type="ARBA" id="ARBA00022679"/>
    </source>
</evidence>
<evidence type="ECO:0000256" key="3">
    <source>
        <dbReference type="ARBA" id="ARBA00022676"/>
    </source>
</evidence>
<keyword evidence="5" id="KW-0812">Transmembrane</keyword>
<evidence type="ECO:0000256" key="2">
    <source>
        <dbReference type="ARBA" id="ARBA00006351"/>
    </source>
</evidence>
<dbReference type="OrthoDB" id="6238971at2759"/>
<organism evidence="6 7">
    <name type="scientific">Cervus elaphus hippelaphus</name>
    <name type="common">European red deer</name>
    <dbReference type="NCBI Taxonomy" id="46360"/>
    <lineage>
        <taxon>Eukaryota</taxon>
        <taxon>Metazoa</taxon>
        <taxon>Chordata</taxon>
        <taxon>Craniata</taxon>
        <taxon>Vertebrata</taxon>
        <taxon>Euteleostomi</taxon>
        <taxon>Mammalia</taxon>
        <taxon>Eutheria</taxon>
        <taxon>Laurasiatheria</taxon>
        <taxon>Artiodactyla</taxon>
        <taxon>Ruminantia</taxon>
        <taxon>Pecora</taxon>
        <taxon>Cervidae</taxon>
        <taxon>Cervinae</taxon>
        <taxon>Cervus</taxon>
    </lineage>
</organism>
<keyword evidence="4" id="KW-0808">Transferase</keyword>
<name>A0A212C917_CEREH</name>
<protein>
    <submittedName>
        <fullName evidence="6">Uncharacterized protein</fullName>
    </submittedName>
</protein>
<proteinExistence type="inferred from homology"/>
<dbReference type="GO" id="GO:0016020">
    <property type="term" value="C:membrane"/>
    <property type="evidence" value="ECO:0007669"/>
    <property type="project" value="UniProtKB-SubCell"/>
</dbReference>
<evidence type="ECO:0000313" key="7">
    <source>
        <dbReference type="Proteomes" id="UP000242450"/>
    </source>
</evidence>
<gene>
    <name evidence="6" type="ORF">Celaphus_00010362</name>
</gene>
<keyword evidence="3" id="KW-0328">Glycosyltransferase</keyword>
<dbReference type="InterPro" id="IPR051993">
    <property type="entry name" value="Glycosyltransferase_8"/>
</dbReference>
<reference evidence="6 7" key="1">
    <citation type="journal article" date="2018" name="Mol. Genet. Genomics">
        <title>The red deer Cervus elaphus genome CerEla1.0: sequencing, annotating, genes, and chromosomes.</title>
        <authorList>
            <person name="Bana N.A."/>
            <person name="Nyiri A."/>
            <person name="Nagy J."/>
            <person name="Frank K."/>
            <person name="Nagy T."/>
            <person name="Steger V."/>
            <person name="Schiller M."/>
            <person name="Lakatos P."/>
            <person name="Sugar L."/>
            <person name="Horn P."/>
            <person name="Barta E."/>
            <person name="Orosz L."/>
        </authorList>
    </citation>
    <scope>NUCLEOTIDE SEQUENCE [LARGE SCALE GENOMIC DNA]</scope>
    <source>
        <strain evidence="6">Hungarian</strain>
    </source>
</reference>
<dbReference type="PANTHER" id="PTHR46012:SF1">
    <property type="entry name" value="GLUCOSIDE XYLOSYLTRANSFERASE 2"/>
    <property type="match status" value="1"/>
</dbReference>
<comment type="similarity">
    <text evidence="2">Belongs to the glycosyltransferase 8 family.</text>
</comment>
<dbReference type="EMBL" id="MKHE01000024">
    <property type="protein sequence ID" value="OWK02493.1"/>
    <property type="molecule type" value="Genomic_DNA"/>
</dbReference>